<evidence type="ECO:0000256" key="4">
    <source>
        <dbReference type="ARBA" id="ARBA00022837"/>
    </source>
</evidence>
<keyword evidence="2" id="KW-0479">Metal-binding</keyword>
<dbReference type="GO" id="GO:0005509">
    <property type="term" value="F:calcium ion binding"/>
    <property type="evidence" value="ECO:0007669"/>
    <property type="project" value="InterPro"/>
</dbReference>
<evidence type="ECO:0000256" key="5">
    <source>
        <dbReference type="ARBA" id="ARBA00023136"/>
    </source>
</evidence>
<evidence type="ECO:0000259" key="6">
    <source>
        <dbReference type="PROSITE" id="PS50222"/>
    </source>
</evidence>
<dbReference type="AlphaFoldDB" id="A0A4V1IR36"/>
<dbReference type="PROSITE" id="PS00018">
    <property type="entry name" value="EF_HAND_1"/>
    <property type="match status" value="1"/>
</dbReference>
<dbReference type="Pfam" id="PF13499">
    <property type="entry name" value="EF-hand_7"/>
    <property type="match status" value="1"/>
</dbReference>
<keyword evidence="3" id="KW-0677">Repeat</keyword>
<dbReference type="InterPro" id="IPR052266">
    <property type="entry name" value="Miro-EF-hand_domain"/>
</dbReference>
<dbReference type="InterPro" id="IPR011992">
    <property type="entry name" value="EF-hand-dom_pair"/>
</dbReference>
<feature type="domain" description="EF-hand" evidence="6">
    <location>
        <begin position="15"/>
        <end position="50"/>
    </location>
</feature>
<keyword evidence="8" id="KW-1185">Reference proteome</keyword>
<keyword evidence="5" id="KW-0472">Membrane</keyword>
<name>A0A4V1IR36_9FUNG</name>
<dbReference type="PANTHER" id="PTHR46819:SF1">
    <property type="entry name" value="EF-HAND CALCIUM-BINDING DOMAIN-CONTAINING PROTEIN 7"/>
    <property type="match status" value="1"/>
</dbReference>
<dbReference type="Gene3D" id="1.10.238.10">
    <property type="entry name" value="EF-hand"/>
    <property type="match status" value="1"/>
</dbReference>
<evidence type="ECO:0000256" key="1">
    <source>
        <dbReference type="ARBA" id="ARBA00004370"/>
    </source>
</evidence>
<dbReference type="SUPFAM" id="SSF47473">
    <property type="entry name" value="EF-hand"/>
    <property type="match status" value="1"/>
</dbReference>
<reference evidence="8" key="1">
    <citation type="journal article" date="2018" name="Nat. Microbiol.">
        <title>Leveraging single-cell genomics to expand the fungal tree of life.</title>
        <authorList>
            <person name="Ahrendt S.R."/>
            <person name="Quandt C.A."/>
            <person name="Ciobanu D."/>
            <person name="Clum A."/>
            <person name="Salamov A."/>
            <person name="Andreopoulos B."/>
            <person name="Cheng J.F."/>
            <person name="Woyke T."/>
            <person name="Pelin A."/>
            <person name="Henrissat B."/>
            <person name="Reynolds N.K."/>
            <person name="Benny G.L."/>
            <person name="Smith M.E."/>
            <person name="James T.Y."/>
            <person name="Grigoriev I.V."/>
        </authorList>
    </citation>
    <scope>NUCLEOTIDE SEQUENCE [LARGE SCALE GENOMIC DNA]</scope>
</reference>
<dbReference type="OrthoDB" id="26525at2759"/>
<gene>
    <name evidence="7" type="ORF">BDK51DRAFT_17305</name>
</gene>
<dbReference type="GO" id="GO:0098797">
    <property type="term" value="C:plasma membrane protein complex"/>
    <property type="evidence" value="ECO:0007669"/>
    <property type="project" value="TreeGrafter"/>
</dbReference>
<protein>
    <recommendedName>
        <fullName evidence="6">EF-hand domain-containing protein</fullName>
    </recommendedName>
</protein>
<dbReference type="InterPro" id="IPR018247">
    <property type="entry name" value="EF_Hand_1_Ca_BS"/>
</dbReference>
<comment type="subcellular location">
    <subcellularLocation>
        <location evidence="1">Membrane</location>
    </subcellularLocation>
</comment>
<dbReference type="PANTHER" id="PTHR46819">
    <property type="entry name" value="EF-HAND CALCIUM-BINDING DOMAIN-CONTAINING PROTEIN 7"/>
    <property type="match status" value="1"/>
</dbReference>
<dbReference type="GO" id="GO:1903569">
    <property type="term" value="P:positive regulation of protein localization to ciliary membrane"/>
    <property type="evidence" value="ECO:0007669"/>
    <property type="project" value="TreeGrafter"/>
</dbReference>
<organism evidence="7 8">
    <name type="scientific">Blyttiomyces helicus</name>
    <dbReference type="NCBI Taxonomy" id="388810"/>
    <lineage>
        <taxon>Eukaryota</taxon>
        <taxon>Fungi</taxon>
        <taxon>Fungi incertae sedis</taxon>
        <taxon>Chytridiomycota</taxon>
        <taxon>Chytridiomycota incertae sedis</taxon>
        <taxon>Chytridiomycetes</taxon>
        <taxon>Chytridiomycetes incertae sedis</taxon>
        <taxon>Blyttiomyces</taxon>
    </lineage>
</organism>
<dbReference type="EMBL" id="KZ996549">
    <property type="protein sequence ID" value="RKO88687.1"/>
    <property type="molecule type" value="Genomic_DNA"/>
</dbReference>
<evidence type="ECO:0000256" key="2">
    <source>
        <dbReference type="ARBA" id="ARBA00022723"/>
    </source>
</evidence>
<dbReference type="PROSITE" id="PS50222">
    <property type="entry name" value="EF_HAND_2"/>
    <property type="match status" value="1"/>
</dbReference>
<dbReference type="GO" id="GO:0060170">
    <property type="term" value="C:ciliary membrane"/>
    <property type="evidence" value="ECO:0007669"/>
    <property type="project" value="TreeGrafter"/>
</dbReference>
<proteinExistence type="predicted"/>
<evidence type="ECO:0000256" key="3">
    <source>
        <dbReference type="ARBA" id="ARBA00022737"/>
    </source>
</evidence>
<dbReference type="InterPro" id="IPR002048">
    <property type="entry name" value="EF_hand_dom"/>
</dbReference>
<keyword evidence="4" id="KW-0106">Calcium</keyword>
<evidence type="ECO:0000313" key="7">
    <source>
        <dbReference type="EMBL" id="RKO88687.1"/>
    </source>
</evidence>
<sequence length="109" mass="12369">MPIDLLDDNCSLIPAAESALREIFARFDVDKDGCLNESELDAFAVASNGEKFSSDDKEQIWTTFETRAGSKLTEDGFIDMFHLQTTSDEEETWKDLRKHGYGDDLKLKK</sequence>
<evidence type="ECO:0000313" key="8">
    <source>
        <dbReference type="Proteomes" id="UP000269721"/>
    </source>
</evidence>
<accession>A0A4V1IR36</accession>
<dbReference type="Proteomes" id="UP000269721">
    <property type="component" value="Unassembled WGS sequence"/>
</dbReference>